<dbReference type="Proteomes" id="UP000429607">
    <property type="component" value="Unassembled WGS sequence"/>
</dbReference>
<evidence type="ECO:0000313" key="3">
    <source>
        <dbReference type="Proteomes" id="UP000429607"/>
    </source>
</evidence>
<accession>A0A6A3JZA6</accession>
<evidence type="ECO:0000313" key="2">
    <source>
        <dbReference type="EMBL" id="KAE8998638.1"/>
    </source>
</evidence>
<comment type="caution">
    <text evidence="2">The sequence shown here is derived from an EMBL/GenBank/DDBJ whole genome shotgun (WGS) entry which is preliminary data.</text>
</comment>
<evidence type="ECO:0000256" key="1">
    <source>
        <dbReference type="SAM" id="MobiDB-lite"/>
    </source>
</evidence>
<sequence>MPGFTVDVDVDPQPIYEVIRPPDLSSWEHAALIEWEREWERYVEKIRDRCTTTGETFDNVVATVKGSVKPKTLPNLAIYVLKKLVASVTDADILSAVKARSHTLKNESFPDITSLFCQNLKMDLSIMGSSSRTSRTGPARPRPTIWSASRPSKSP</sequence>
<protein>
    <submittedName>
        <fullName evidence="2">Uncharacterized protein</fullName>
    </submittedName>
</protein>
<reference evidence="2 3" key="1">
    <citation type="submission" date="2018-09" db="EMBL/GenBank/DDBJ databases">
        <title>Genomic investigation of the strawberry pathogen Phytophthora fragariae indicates pathogenicity is determined by transcriptional variation in three key races.</title>
        <authorList>
            <person name="Adams T.M."/>
            <person name="Armitage A.D."/>
            <person name="Sobczyk M.K."/>
            <person name="Bates H.J."/>
            <person name="Dunwell J.M."/>
            <person name="Nellist C.F."/>
            <person name="Harrison R.J."/>
        </authorList>
    </citation>
    <scope>NUCLEOTIDE SEQUENCE [LARGE SCALE GENOMIC DNA]</scope>
    <source>
        <strain evidence="2 3">SCRP249</strain>
    </source>
</reference>
<dbReference type="AlphaFoldDB" id="A0A6A3JZA6"/>
<feature type="compositionally biased region" description="Polar residues" evidence="1">
    <location>
        <begin position="146"/>
        <end position="155"/>
    </location>
</feature>
<name>A0A6A3JZA6_9STRA</name>
<dbReference type="EMBL" id="QXFV01001773">
    <property type="protein sequence ID" value="KAE8998638.1"/>
    <property type="molecule type" value="Genomic_DNA"/>
</dbReference>
<proteinExistence type="predicted"/>
<feature type="region of interest" description="Disordered" evidence="1">
    <location>
        <begin position="128"/>
        <end position="155"/>
    </location>
</feature>
<organism evidence="2 3">
    <name type="scientific">Phytophthora rubi</name>
    <dbReference type="NCBI Taxonomy" id="129364"/>
    <lineage>
        <taxon>Eukaryota</taxon>
        <taxon>Sar</taxon>
        <taxon>Stramenopiles</taxon>
        <taxon>Oomycota</taxon>
        <taxon>Peronosporomycetes</taxon>
        <taxon>Peronosporales</taxon>
        <taxon>Peronosporaceae</taxon>
        <taxon>Phytophthora</taxon>
    </lineage>
</organism>
<gene>
    <name evidence="2" type="ORF">PR001_g19273</name>
</gene>